<protein>
    <submittedName>
        <fullName evidence="2">Uncharacterized protein</fullName>
    </submittedName>
</protein>
<proteinExistence type="predicted"/>
<gene>
    <name evidence="2" type="ORF">PUBBUKKERS_18</name>
</gene>
<evidence type="ECO:0000313" key="2">
    <source>
        <dbReference type="EMBL" id="UGO49987.1"/>
    </source>
</evidence>
<reference evidence="2 3" key="1">
    <citation type="submission" date="2021-10" db="EMBL/GenBank/DDBJ databases">
        <authorList>
            <person name="Bell A.B."/>
            <person name="Folsom P.F."/>
            <person name="Newey C.N."/>
            <person name="Brown H.B."/>
            <person name="Harris E.H."/>
            <person name="Grose J.H."/>
        </authorList>
    </citation>
    <scope>NUCLEOTIDE SEQUENCE [LARGE SCALE GENOMIC DNA]</scope>
</reference>
<keyword evidence="3" id="KW-1185">Reference proteome</keyword>
<accession>A0AAE8YT01</accession>
<feature type="region of interest" description="Disordered" evidence="1">
    <location>
        <begin position="1"/>
        <end position="32"/>
    </location>
</feature>
<organism evidence="2 3">
    <name type="scientific">Escherichia phage vB_EcoD_Pubbukkers</name>
    <dbReference type="NCBI Taxonomy" id="2894793"/>
    <lineage>
        <taxon>Viruses</taxon>
        <taxon>Duplodnaviria</taxon>
        <taxon>Heunggongvirae</taxon>
        <taxon>Uroviricota</taxon>
        <taxon>Caudoviricetes</taxon>
        <taxon>Dhillonvirus</taxon>
        <taxon>Dhillonvirus pubbukkers</taxon>
    </lineage>
</organism>
<feature type="compositionally biased region" description="Basic and acidic residues" evidence="1">
    <location>
        <begin position="1"/>
        <end position="11"/>
    </location>
</feature>
<sequence length="32" mass="3524">MLPRFSADRDSGTAPQSFRLDGGQWPPSSETE</sequence>
<evidence type="ECO:0000256" key="1">
    <source>
        <dbReference type="SAM" id="MobiDB-lite"/>
    </source>
</evidence>
<name>A0AAE8YT01_9CAUD</name>
<evidence type="ECO:0000313" key="3">
    <source>
        <dbReference type="Proteomes" id="UP000827404"/>
    </source>
</evidence>
<dbReference type="Proteomes" id="UP000827404">
    <property type="component" value="Segment"/>
</dbReference>
<dbReference type="EMBL" id="OK499988">
    <property type="protein sequence ID" value="UGO49987.1"/>
    <property type="molecule type" value="Genomic_DNA"/>
</dbReference>